<evidence type="ECO:0000259" key="2">
    <source>
        <dbReference type="Pfam" id="PF12849"/>
    </source>
</evidence>
<organism evidence="3">
    <name type="scientific">anaerobic digester metagenome</name>
    <dbReference type="NCBI Taxonomy" id="1263854"/>
    <lineage>
        <taxon>unclassified sequences</taxon>
        <taxon>metagenomes</taxon>
        <taxon>ecological metagenomes</taxon>
    </lineage>
</organism>
<dbReference type="InterPro" id="IPR050811">
    <property type="entry name" value="Phosphate_ABC_transporter"/>
</dbReference>
<sequence length="301" mass="32398">MKISKYVTVVFLLLSFMLVSGCGQQANTTDQATAKDQSIKIGGSSTLAPTVAKIADDFTEKYKTWNKVDASLPEEQIVIFVSTGGSGFGVKAATEGTVDIGMTARDIKDSEKEKMPNGKIYRLGTDALTIAVNPKNPVLQVKPDVTTEEVKKIFAGEISTWKQLDERLPDRPIIVAVRDLGGGASQVFDELVMKGTPIAKEALQIPSMGALAAKVMENADAIGYVSTGMVAQNEGKISVLSVEGIAPTAENISSGKYKIARPLLIFTKEEPKGQLKFFIDYLMSEKGRQVVEEMGFIPAVN</sequence>
<reference evidence="3" key="1">
    <citation type="submission" date="2019-03" db="EMBL/GenBank/DDBJ databases">
        <authorList>
            <person name="Hao L."/>
        </authorList>
    </citation>
    <scope>NUCLEOTIDE SEQUENCE</scope>
</reference>
<proteinExistence type="predicted"/>
<protein>
    <submittedName>
        <fullName evidence="3">Phosphate ABC transporter substrate-binding protein, PhoT family</fullName>
    </submittedName>
</protein>
<dbReference type="AlphaFoldDB" id="A0A485LXZ5"/>
<feature type="domain" description="PBP" evidence="2">
    <location>
        <begin position="31"/>
        <end position="285"/>
    </location>
</feature>
<dbReference type="PANTHER" id="PTHR30570:SF1">
    <property type="entry name" value="PHOSPHATE-BINDING PROTEIN PSTS"/>
    <property type="match status" value="1"/>
</dbReference>
<dbReference type="EMBL" id="CAADRN010000120">
    <property type="protein sequence ID" value="VFU13179.1"/>
    <property type="molecule type" value="Genomic_DNA"/>
</dbReference>
<keyword evidence="1" id="KW-0732">Signal</keyword>
<dbReference type="PROSITE" id="PS51257">
    <property type="entry name" value="PROKAR_LIPOPROTEIN"/>
    <property type="match status" value="1"/>
</dbReference>
<accession>A0A485LXZ5</accession>
<dbReference type="SUPFAM" id="SSF53850">
    <property type="entry name" value="Periplasmic binding protein-like II"/>
    <property type="match status" value="1"/>
</dbReference>
<evidence type="ECO:0000313" key="3">
    <source>
        <dbReference type="EMBL" id="VFU13179.1"/>
    </source>
</evidence>
<evidence type="ECO:0000256" key="1">
    <source>
        <dbReference type="ARBA" id="ARBA00022729"/>
    </source>
</evidence>
<dbReference type="CDD" id="cd13653">
    <property type="entry name" value="PBP2_phosphate_like_1"/>
    <property type="match status" value="1"/>
</dbReference>
<dbReference type="Pfam" id="PF12849">
    <property type="entry name" value="PBP_like_2"/>
    <property type="match status" value="1"/>
</dbReference>
<dbReference type="InterPro" id="IPR024370">
    <property type="entry name" value="PBP_domain"/>
</dbReference>
<dbReference type="PANTHER" id="PTHR30570">
    <property type="entry name" value="PERIPLASMIC PHOSPHATE BINDING COMPONENT OF PHOSPHATE ABC TRANSPORTER"/>
    <property type="match status" value="1"/>
</dbReference>
<name>A0A485LXZ5_9ZZZZ</name>
<dbReference type="Gene3D" id="3.40.190.10">
    <property type="entry name" value="Periplasmic binding protein-like II"/>
    <property type="match status" value="2"/>
</dbReference>
<gene>
    <name evidence="3" type="ORF">SCFA_2060009</name>
</gene>